<dbReference type="SUPFAM" id="SSF53335">
    <property type="entry name" value="S-adenosyl-L-methionine-dependent methyltransferases"/>
    <property type="match status" value="1"/>
</dbReference>
<dbReference type="InterPro" id="IPR029063">
    <property type="entry name" value="SAM-dependent_MTases_sf"/>
</dbReference>
<dbReference type="InterPro" id="IPR019257">
    <property type="entry name" value="MeTrfase_dom"/>
</dbReference>
<evidence type="ECO:0000256" key="1">
    <source>
        <dbReference type="ARBA" id="ARBA00022603"/>
    </source>
</evidence>
<dbReference type="PANTHER" id="PTHR43397:SF1">
    <property type="entry name" value="ERGOTHIONEINE BIOSYNTHESIS PROTEIN 1"/>
    <property type="match status" value="1"/>
</dbReference>
<dbReference type="InterPro" id="IPR017805">
    <property type="entry name" value="SAM_MeTrfase_EasF-type_put"/>
</dbReference>
<dbReference type="EMBL" id="WUBL01000027">
    <property type="protein sequence ID" value="KAF2970096.1"/>
    <property type="molecule type" value="Genomic_DNA"/>
</dbReference>
<keyword evidence="3" id="KW-0949">S-adenosyl-L-methionine</keyword>
<evidence type="ECO:0000313" key="6">
    <source>
        <dbReference type="Proteomes" id="UP000481858"/>
    </source>
</evidence>
<dbReference type="InParanoid" id="A0A7C8N793"/>
<dbReference type="GO" id="GO:0032259">
    <property type="term" value="P:methylation"/>
    <property type="evidence" value="ECO:0007669"/>
    <property type="project" value="UniProtKB-KW"/>
</dbReference>
<evidence type="ECO:0000313" key="5">
    <source>
        <dbReference type="EMBL" id="KAF2970096.1"/>
    </source>
</evidence>
<dbReference type="AlphaFoldDB" id="A0A7C8N793"/>
<dbReference type="GO" id="GO:0008168">
    <property type="term" value="F:methyltransferase activity"/>
    <property type="evidence" value="ECO:0007669"/>
    <property type="project" value="UniProtKB-KW"/>
</dbReference>
<reference evidence="5 6" key="1">
    <citation type="submission" date="2019-12" db="EMBL/GenBank/DDBJ databases">
        <title>Draft genome sequence of the ascomycete Xylaria multiplex DSM 110363.</title>
        <authorList>
            <person name="Buettner E."/>
            <person name="Kellner H."/>
        </authorList>
    </citation>
    <scope>NUCLEOTIDE SEQUENCE [LARGE SCALE GENOMIC DNA]</scope>
    <source>
        <strain evidence="5 6">DSM 110363</strain>
    </source>
</reference>
<dbReference type="OrthoDB" id="659at2759"/>
<keyword evidence="2" id="KW-0808">Transferase</keyword>
<dbReference type="Gene3D" id="3.40.50.150">
    <property type="entry name" value="Vaccinia Virus protein VP39"/>
    <property type="match status" value="1"/>
</dbReference>
<comment type="caution">
    <text evidence="5">The sequence shown here is derived from an EMBL/GenBank/DDBJ whole genome shotgun (WGS) entry which is preliminary data.</text>
</comment>
<evidence type="ECO:0000256" key="3">
    <source>
        <dbReference type="ARBA" id="ARBA00022691"/>
    </source>
</evidence>
<evidence type="ECO:0000256" key="2">
    <source>
        <dbReference type="ARBA" id="ARBA00022679"/>
    </source>
</evidence>
<gene>
    <name evidence="5" type="ORF">GQX73_g3417</name>
</gene>
<proteinExistence type="predicted"/>
<sequence>MDNKQPPQYDIKDLNSLLPISGTVINVCGGDEGISETLKSMLYKKLLWTDEEYCPIGVPQRLLPSPLLSDENGLEIWRTIVKLPTYYQMSAEIELLEERGNELSRLVPPNAIMMDLGCGDVRKIKPLLDELESLNKDVWYFALDLSRESLERGMRMLLSLKYKHVRCYGLWGTFDDGLTWLNNQPFENSRFFMSLGSIFGNDHFSDAVNQLSTWRRQAFRSETDAMLLTMDATHDVVTLWESYHDLPGHFEQFIRNGYRHSNRVLGHEWYRDEDWEFRGVVQDEPLMHRFVIQSNKPIDCPPLRLHLPTGTEIDCYEAFKYSPDMMRREFAESGFAEIECWKAPRAQIYQYLLVSTRAQEL</sequence>
<evidence type="ECO:0000259" key="4">
    <source>
        <dbReference type="Pfam" id="PF10017"/>
    </source>
</evidence>
<accession>A0A7C8N793</accession>
<dbReference type="PANTHER" id="PTHR43397">
    <property type="entry name" value="ERGOTHIONEINE BIOSYNTHESIS PROTEIN 1"/>
    <property type="match status" value="1"/>
</dbReference>
<dbReference type="NCBIfam" id="TIGR03439">
    <property type="entry name" value="methyl_EasF"/>
    <property type="match status" value="1"/>
</dbReference>
<organism evidence="5 6">
    <name type="scientific">Xylaria multiplex</name>
    <dbReference type="NCBI Taxonomy" id="323545"/>
    <lineage>
        <taxon>Eukaryota</taxon>
        <taxon>Fungi</taxon>
        <taxon>Dikarya</taxon>
        <taxon>Ascomycota</taxon>
        <taxon>Pezizomycotina</taxon>
        <taxon>Sordariomycetes</taxon>
        <taxon>Xylariomycetidae</taxon>
        <taxon>Xylariales</taxon>
        <taxon>Xylariaceae</taxon>
        <taxon>Xylaria</taxon>
    </lineage>
</organism>
<dbReference type="InterPro" id="IPR051128">
    <property type="entry name" value="EgtD_Methyltrsf_superfamily"/>
</dbReference>
<keyword evidence="6" id="KW-1185">Reference proteome</keyword>
<dbReference type="Proteomes" id="UP000481858">
    <property type="component" value="Unassembled WGS sequence"/>
</dbReference>
<protein>
    <recommendedName>
        <fullName evidence="4">Histidine-specific methyltransferase SAM-dependent domain-containing protein</fullName>
    </recommendedName>
</protein>
<dbReference type="Pfam" id="PF10017">
    <property type="entry name" value="Methyltransf_33"/>
    <property type="match status" value="1"/>
</dbReference>
<name>A0A7C8N793_9PEZI</name>
<keyword evidence="1" id="KW-0489">Methyltransferase</keyword>
<feature type="domain" description="Histidine-specific methyltransferase SAM-dependent" evidence="4">
    <location>
        <begin position="60"/>
        <end position="353"/>
    </location>
</feature>